<dbReference type="GO" id="GO:0006606">
    <property type="term" value="P:protein import into nucleus"/>
    <property type="evidence" value="ECO:0007669"/>
    <property type="project" value="TreeGrafter"/>
</dbReference>
<dbReference type="InterPro" id="IPR031318">
    <property type="entry name" value="OPI10"/>
</dbReference>
<dbReference type="InterPro" id="IPR008493">
    <property type="entry name" value="Hikeshi-like_N"/>
</dbReference>
<dbReference type="GO" id="GO:0061608">
    <property type="term" value="F:nuclear import signal receptor activity"/>
    <property type="evidence" value="ECO:0007669"/>
    <property type="project" value="TreeGrafter"/>
</dbReference>
<dbReference type="Pfam" id="PF05603">
    <property type="entry name" value="Hikeshi-like_N"/>
    <property type="match status" value="1"/>
</dbReference>
<sequence>MIPASAFAQVAPNRWSVTLSSERPINELVAFITQPLSDGSALGCHIASAPFEQQSWHYLGAISNESPSTVFKTRLVWSARDAVPTCVQFGVELTPATELAQVPAEKASAEVIEAGRRVGLDLYEYISSFATNVALAGGGSAIQLPSNVIERWLSRFNDKCKREGFDWLSSVGS</sequence>
<dbReference type="GO" id="GO:0005829">
    <property type="term" value="C:cytosol"/>
    <property type="evidence" value="ECO:0007669"/>
    <property type="project" value="TreeGrafter"/>
</dbReference>
<dbReference type="PANTHER" id="PTHR12925">
    <property type="entry name" value="HIKESHI FAMILY MEMBER"/>
    <property type="match status" value="1"/>
</dbReference>
<dbReference type="GO" id="GO:0005634">
    <property type="term" value="C:nucleus"/>
    <property type="evidence" value="ECO:0007669"/>
    <property type="project" value="TreeGrafter"/>
</dbReference>
<feature type="domain" description="Hikeshi-like N-terminal" evidence="1">
    <location>
        <begin position="6"/>
        <end position="74"/>
    </location>
</feature>
<evidence type="ECO:0000313" key="2">
    <source>
        <dbReference type="EMBL" id="CAD8609293.1"/>
    </source>
</evidence>
<dbReference type="EMBL" id="HBEY01026784">
    <property type="protein sequence ID" value="CAD8609293.1"/>
    <property type="molecule type" value="Transcribed_RNA"/>
</dbReference>
<reference evidence="2" key="1">
    <citation type="submission" date="2021-01" db="EMBL/GenBank/DDBJ databases">
        <authorList>
            <person name="Corre E."/>
            <person name="Pelletier E."/>
            <person name="Niang G."/>
            <person name="Scheremetjew M."/>
            <person name="Finn R."/>
            <person name="Kale V."/>
            <person name="Holt S."/>
            <person name="Cochrane G."/>
            <person name="Meng A."/>
            <person name="Brown T."/>
            <person name="Cohen L."/>
        </authorList>
    </citation>
    <scope>NUCLEOTIDE SEQUENCE</scope>
    <source>
        <strain evidence="2">PLY182g</strain>
    </source>
</reference>
<proteinExistence type="predicted"/>
<evidence type="ECO:0000259" key="1">
    <source>
        <dbReference type="Pfam" id="PF05603"/>
    </source>
</evidence>
<accession>A0A7S0LDK8</accession>
<dbReference type="PANTHER" id="PTHR12925:SF0">
    <property type="entry name" value="PROTEIN HIKESHI"/>
    <property type="match status" value="1"/>
</dbReference>
<name>A0A7S0LDK8_9EUKA</name>
<protein>
    <recommendedName>
        <fullName evidence="1">Hikeshi-like N-terminal domain-containing protein</fullName>
    </recommendedName>
</protein>
<dbReference type="AlphaFoldDB" id="A0A7S0LDK8"/>
<gene>
    <name evidence="2" type="ORF">CPEL01642_LOCUS12671</name>
</gene>
<organism evidence="2">
    <name type="scientific">Coccolithus braarudii</name>
    <dbReference type="NCBI Taxonomy" id="221442"/>
    <lineage>
        <taxon>Eukaryota</taxon>
        <taxon>Haptista</taxon>
        <taxon>Haptophyta</taxon>
        <taxon>Prymnesiophyceae</taxon>
        <taxon>Coccolithales</taxon>
        <taxon>Coccolithaceae</taxon>
        <taxon>Coccolithus</taxon>
    </lineage>
</organism>